<dbReference type="Proteomes" id="UP000324897">
    <property type="component" value="Chromosome 3"/>
</dbReference>
<reference evidence="3 4" key="1">
    <citation type="journal article" date="2019" name="Sci. Rep.">
        <title>A high-quality genome of Eragrostis curvula grass provides insights into Poaceae evolution and supports new strategies to enhance forage quality.</title>
        <authorList>
            <person name="Carballo J."/>
            <person name="Santos B.A.C.M."/>
            <person name="Zappacosta D."/>
            <person name="Garbus I."/>
            <person name="Selva J.P."/>
            <person name="Gallo C.A."/>
            <person name="Diaz A."/>
            <person name="Albertini E."/>
            <person name="Caccamo M."/>
            <person name="Echenique V."/>
        </authorList>
    </citation>
    <scope>NUCLEOTIDE SEQUENCE [LARGE SCALE GENOMIC DNA]</scope>
    <source>
        <strain evidence="4">cv. Victoria</strain>
        <tissue evidence="3">Leaf</tissue>
    </source>
</reference>
<gene>
    <name evidence="3" type="ORF">EJB05_40990</name>
</gene>
<feature type="non-terminal residue" evidence="3">
    <location>
        <position position="1"/>
    </location>
</feature>
<dbReference type="Gramene" id="TVU07626">
    <property type="protein sequence ID" value="TVU07626"/>
    <property type="gene ID" value="EJB05_40990"/>
</dbReference>
<evidence type="ECO:0000313" key="4">
    <source>
        <dbReference type="Proteomes" id="UP000324897"/>
    </source>
</evidence>
<dbReference type="AlphaFoldDB" id="A0A5J9T8C7"/>
<sequence length="97" mass="9716">MASLGRLVLLAGLAFLVLNAQNAHGAAEATTTAAAEVAVVQVPESTGGPPASPASVEVSMQQKPIPPSGPSDNFNYMINHVNMSSAHAAGPPAPEES</sequence>
<name>A0A5J9T8C7_9POAL</name>
<protein>
    <submittedName>
        <fullName evidence="3">Uncharacterized protein</fullName>
    </submittedName>
</protein>
<accession>A0A5J9T8C7</accession>
<evidence type="ECO:0000313" key="3">
    <source>
        <dbReference type="EMBL" id="TVU07626.1"/>
    </source>
</evidence>
<evidence type="ECO:0000256" key="2">
    <source>
        <dbReference type="SAM" id="SignalP"/>
    </source>
</evidence>
<keyword evidence="2" id="KW-0732">Signal</keyword>
<dbReference type="OrthoDB" id="10511803at2759"/>
<organism evidence="3 4">
    <name type="scientific">Eragrostis curvula</name>
    <name type="common">weeping love grass</name>
    <dbReference type="NCBI Taxonomy" id="38414"/>
    <lineage>
        <taxon>Eukaryota</taxon>
        <taxon>Viridiplantae</taxon>
        <taxon>Streptophyta</taxon>
        <taxon>Embryophyta</taxon>
        <taxon>Tracheophyta</taxon>
        <taxon>Spermatophyta</taxon>
        <taxon>Magnoliopsida</taxon>
        <taxon>Liliopsida</taxon>
        <taxon>Poales</taxon>
        <taxon>Poaceae</taxon>
        <taxon>PACMAD clade</taxon>
        <taxon>Chloridoideae</taxon>
        <taxon>Eragrostideae</taxon>
        <taxon>Eragrostidinae</taxon>
        <taxon>Eragrostis</taxon>
    </lineage>
</organism>
<feature type="chain" id="PRO_5023841159" evidence="2">
    <location>
        <begin position="26"/>
        <end position="97"/>
    </location>
</feature>
<evidence type="ECO:0000256" key="1">
    <source>
        <dbReference type="SAM" id="MobiDB-lite"/>
    </source>
</evidence>
<dbReference type="EMBL" id="RWGY01000039">
    <property type="protein sequence ID" value="TVU07626.1"/>
    <property type="molecule type" value="Genomic_DNA"/>
</dbReference>
<comment type="caution">
    <text evidence="3">The sequence shown here is derived from an EMBL/GenBank/DDBJ whole genome shotgun (WGS) entry which is preliminary data.</text>
</comment>
<keyword evidence="4" id="KW-1185">Reference proteome</keyword>
<feature type="signal peptide" evidence="2">
    <location>
        <begin position="1"/>
        <end position="25"/>
    </location>
</feature>
<feature type="region of interest" description="Disordered" evidence="1">
    <location>
        <begin position="43"/>
        <end position="73"/>
    </location>
</feature>
<proteinExistence type="predicted"/>